<dbReference type="PANTHER" id="PTHR11679">
    <property type="entry name" value="VESICLE PROTEIN SORTING-ASSOCIATED"/>
    <property type="match status" value="1"/>
</dbReference>
<organism evidence="3 4">
    <name type="scientific">Pythium oligandrum</name>
    <name type="common">Mycoparasitic fungus</name>
    <dbReference type="NCBI Taxonomy" id="41045"/>
    <lineage>
        <taxon>Eukaryota</taxon>
        <taxon>Sar</taxon>
        <taxon>Stramenopiles</taxon>
        <taxon>Oomycota</taxon>
        <taxon>Peronosporomycetes</taxon>
        <taxon>Pythiales</taxon>
        <taxon>Pythiaceae</taxon>
        <taxon>Pythium</taxon>
    </lineage>
</organism>
<accession>A0A8K1CF81</accession>
<evidence type="ECO:0000313" key="4">
    <source>
        <dbReference type="Proteomes" id="UP000794436"/>
    </source>
</evidence>
<dbReference type="Proteomes" id="UP000794436">
    <property type="component" value="Unassembled WGS sequence"/>
</dbReference>
<evidence type="ECO:0000256" key="1">
    <source>
        <dbReference type="ARBA" id="ARBA00009884"/>
    </source>
</evidence>
<dbReference type="EMBL" id="SPLM01000074">
    <property type="protein sequence ID" value="TMW62364.1"/>
    <property type="molecule type" value="Genomic_DNA"/>
</dbReference>
<feature type="compositionally biased region" description="Polar residues" evidence="2">
    <location>
        <begin position="738"/>
        <end position="751"/>
    </location>
</feature>
<gene>
    <name evidence="3" type="ORF">Poli38472_009857</name>
</gene>
<dbReference type="InterPro" id="IPR036045">
    <property type="entry name" value="Sec1-like_sf"/>
</dbReference>
<dbReference type="Gene3D" id="3.40.50.1910">
    <property type="match status" value="1"/>
</dbReference>
<dbReference type="Pfam" id="PF00995">
    <property type="entry name" value="Sec1"/>
    <property type="match status" value="1"/>
</dbReference>
<dbReference type="OrthoDB" id="549905at2759"/>
<evidence type="ECO:0000256" key="2">
    <source>
        <dbReference type="SAM" id="MobiDB-lite"/>
    </source>
</evidence>
<reference evidence="3" key="1">
    <citation type="submission" date="2019-03" db="EMBL/GenBank/DDBJ databases">
        <title>Long read genome sequence of the mycoparasitic Pythium oligandrum ATCC 38472 isolated from sugarbeet rhizosphere.</title>
        <authorList>
            <person name="Gaulin E."/>
        </authorList>
    </citation>
    <scope>NUCLEOTIDE SEQUENCE</scope>
    <source>
        <strain evidence="3">ATCC 38472_TT</strain>
    </source>
</reference>
<dbReference type="SUPFAM" id="SSF56815">
    <property type="entry name" value="Sec1/munc18-like (SM) proteins"/>
    <property type="match status" value="1"/>
</dbReference>
<keyword evidence="4" id="KW-1185">Reference proteome</keyword>
<dbReference type="AlphaFoldDB" id="A0A8K1CF81"/>
<feature type="region of interest" description="Disordered" evidence="2">
    <location>
        <begin position="181"/>
        <end position="210"/>
    </location>
</feature>
<dbReference type="InterPro" id="IPR001619">
    <property type="entry name" value="Sec1-like"/>
</dbReference>
<proteinExistence type="inferred from homology"/>
<protein>
    <recommendedName>
        <fullName evidence="5">Sec1-like protein</fullName>
    </recommendedName>
</protein>
<comment type="caution">
    <text evidence="3">The sequence shown here is derived from an EMBL/GenBank/DDBJ whole genome shotgun (WGS) entry which is preliminary data.</text>
</comment>
<name>A0A8K1CF81_PYTOL</name>
<evidence type="ECO:0000313" key="3">
    <source>
        <dbReference type="EMBL" id="TMW62364.1"/>
    </source>
</evidence>
<dbReference type="GO" id="GO:0016192">
    <property type="term" value="P:vesicle-mediated transport"/>
    <property type="evidence" value="ECO:0007669"/>
    <property type="project" value="InterPro"/>
</dbReference>
<dbReference type="InterPro" id="IPR027482">
    <property type="entry name" value="Sec1-like_dom2"/>
</dbReference>
<comment type="similarity">
    <text evidence="1">Belongs to the STXBP/unc-18/SEC1 family.</text>
</comment>
<sequence length="920" mass="100992">MTMTRPPVVNLAEEVVSGVLQHAEYLQASVVAADGGALEALRWSGALSIVLRDLGVARVVALDDVWRGLQGDHQTAQHAVQTLLEPYPTAFAYGEEEENDAETHDENAFIDHLVLFLSGFLWEYEGQLVRLVQLGVVRRLTICSSLSERAHECYDFGTAPPTRMRFDTFAAQLAAHNAFRPHDVDADKPPQQAAATKKQAEDEWDWTEDAPAAEESVPALTTTHLEAEVIVVHVPLTFAPLLSSKTPQQRQEPSLFVLSHPICATAFPLLLSQVVQYQQLHHKPGPNAPLPPVYSHVRDVQPDHIPSDFRRTLKLVAYTLSEMLVHLHLDAKDRIFAMGATSLKIGHTMLRILKDLQEDLTTHTLQSHQAASFVLIDRTSDLASPCAFGVSLLDRVLALLPQTPSSYDSANTSQTNRKGLHVTEIFPLHGCEPSPLSVSLNVEAENIDRFSPSPFVSGIRWKGGVSLCHPQNPNGSSVFRSLAFRPAKLALRDLDKRLQEVEQELVLARKITKTGTATRRAPGEKKASTRGRDVVLRRISNILDAGEPESREHTALVELGIVVLETLERMEAIQSRWDLCRERAARNVQLRKQNAGEWIIPELTDTVQRQLLTAKQQAHKSLAPSKDGAASASHVVYSLRELLTLMVHAFALSSGTPLEDYTVQMIRNVVSDCLLESAVGDQSGVEAICPGLSSEISSYLELRLQQHSAESGGKRTTEGAITSSAASGDEDEDWGWGEQSSPRNATASTNTQDEEYERLQAKAIVESHVERLLLPLKEVAQLFAKQNDHEFETVANDENSSPRSLLAQVSNAMVTNQQIPELERIVDASEQLTRAGIDLLKSGFSRFGFGGSSGSNNALSPSSLIGDSKVLVIFVVGGITFEEVQEVATGLPDHNDCQIIIGGTTLTNSEILIDQLFRFS</sequence>
<feature type="region of interest" description="Disordered" evidence="2">
    <location>
        <begin position="709"/>
        <end position="754"/>
    </location>
</feature>
<evidence type="ECO:0008006" key="5">
    <source>
        <dbReference type="Google" id="ProtNLM"/>
    </source>
</evidence>